<dbReference type="EMBL" id="VISO01000002">
    <property type="protein sequence ID" value="TVZ74108.1"/>
    <property type="molecule type" value="Genomic_DNA"/>
</dbReference>
<sequence length="59" mass="6210">MKDSVKKHYLASISSSGVNWGGGSSCEPLESLALGQVPSGWASAIVRLVRFPVPGQPRN</sequence>
<reference evidence="1 2" key="1">
    <citation type="submission" date="2019-06" db="EMBL/GenBank/DDBJ databases">
        <title>Pac Bio to generate improved reference genome sequences for organisms with transposon mutant libraries (support for FEBA project).</title>
        <authorList>
            <person name="Blow M."/>
        </authorList>
    </citation>
    <scope>NUCLEOTIDE SEQUENCE [LARGE SCALE GENOMIC DNA]</scope>
    <source>
        <strain evidence="1 2">USDA 1844</strain>
    </source>
</reference>
<name>A0A559THM2_9HYPH</name>
<protein>
    <submittedName>
        <fullName evidence="1">Uncharacterized protein</fullName>
    </submittedName>
</protein>
<proteinExistence type="predicted"/>
<accession>A0A559THM2</accession>
<dbReference type="Proteomes" id="UP000319824">
    <property type="component" value="Unassembled WGS sequence"/>
</dbReference>
<dbReference type="AlphaFoldDB" id="A0A559THM2"/>
<evidence type="ECO:0000313" key="1">
    <source>
        <dbReference type="EMBL" id="TVZ74108.1"/>
    </source>
</evidence>
<dbReference type="PROSITE" id="PS51257">
    <property type="entry name" value="PROKAR_LIPOPROTEIN"/>
    <property type="match status" value="1"/>
</dbReference>
<evidence type="ECO:0000313" key="2">
    <source>
        <dbReference type="Proteomes" id="UP000319824"/>
    </source>
</evidence>
<gene>
    <name evidence="1" type="ORF">BCL32_2422</name>
</gene>
<organism evidence="1 2">
    <name type="scientific">Rhizobium mongolense USDA 1844</name>
    <dbReference type="NCBI Taxonomy" id="1079460"/>
    <lineage>
        <taxon>Bacteria</taxon>
        <taxon>Pseudomonadati</taxon>
        <taxon>Pseudomonadota</taxon>
        <taxon>Alphaproteobacteria</taxon>
        <taxon>Hyphomicrobiales</taxon>
        <taxon>Rhizobiaceae</taxon>
        <taxon>Rhizobium/Agrobacterium group</taxon>
        <taxon>Rhizobium</taxon>
    </lineage>
</organism>
<comment type="caution">
    <text evidence="1">The sequence shown here is derived from an EMBL/GenBank/DDBJ whole genome shotgun (WGS) entry which is preliminary data.</text>
</comment>